<dbReference type="Pfam" id="PF00107">
    <property type="entry name" value="ADH_zinc_N"/>
    <property type="match status" value="1"/>
</dbReference>
<dbReference type="OrthoDB" id="5407715at2759"/>
<keyword evidence="3" id="KW-1185">Reference proteome</keyword>
<dbReference type="PANTHER" id="PTHR43677:SF4">
    <property type="entry name" value="QUINONE OXIDOREDUCTASE-LIKE PROTEIN 2"/>
    <property type="match status" value="1"/>
</dbReference>
<dbReference type="Gene3D" id="3.40.50.720">
    <property type="entry name" value="NAD(P)-binding Rossmann-like Domain"/>
    <property type="match status" value="1"/>
</dbReference>
<dbReference type="InterPro" id="IPR051397">
    <property type="entry name" value="Zn-ADH-like_protein"/>
</dbReference>
<sequence length="377" mass="40399">MMATSSAALPKTHRALILHSTRDPYDISVVTQDTPQACPGSAVIRVLSAGVLTYADRVYSGHKPYPYPEPFVIGSSAIGRVAAVGPDATSLNPGQLVFFDSFIQGRDNPDALILHGLSGGFGSASNKLMEGEWRDGTYAEYAKVPLENCFPLDENLLTGNRTGGGLGYSMEDLAYLWTISVPFGGLQDIAVRSGEKVIISPAAGTFGSAAVLTALAMGAQVIAVGRSQETLDKVKALDPERIRTALNTGNVENDVKELTKDGPADAFFDISPGKAINSSHFKSCIMSLRRGGRVSLMGAHQELKLPTMFIVINDITVKGKWMYTKDDMRNMIKLVEAGYFKLDAVQTVGNFPMEKFAEAFGKAAKITSPLSQVLISP</sequence>
<dbReference type="Gene3D" id="3.90.180.10">
    <property type="entry name" value="Medium-chain alcohol dehydrogenases, catalytic domain"/>
    <property type="match status" value="1"/>
</dbReference>
<reference evidence="2 3" key="1">
    <citation type="submission" date="2017-06" db="EMBL/GenBank/DDBJ databases">
        <title>Genome of Fusarium nygamai isolate CS10214.</title>
        <authorList>
            <person name="Gardiner D.M."/>
            <person name="Obanor F."/>
            <person name="Kazan K."/>
        </authorList>
    </citation>
    <scope>NUCLEOTIDE SEQUENCE [LARGE SCALE GENOMIC DNA]</scope>
    <source>
        <strain evidence="2 3">CS10214</strain>
    </source>
</reference>
<accession>A0A2K0W481</accession>
<evidence type="ECO:0000259" key="1">
    <source>
        <dbReference type="SMART" id="SM00829"/>
    </source>
</evidence>
<dbReference type="CDD" id="cd05188">
    <property type="entry name" value="MDR"/>
    <property type="match status" value="1"/>
</dbReference>
<dbReference type="SUPFAM" id="SSF50129">
    <property type="entry name" value="GroES-like"/>
    <property type="match status" value="1"/>
</dbReference>
<name>A0A2K0W481_GIBNY</name>
<dbReference type="GO" id="GO:0016491">
    <property type="term" value="F:oxidoreductase activity"/>
    <property type="evidence" value="ECO:0007669"/>
    <property type="project" value="InterPro"/>
</dbReference>
<dbReference type="SMART" id="SM00829">
    <property type="entry name" value="PKS_ER"/>
    <property type="match status" value="1"/>
</dbReference>
<gene>
    <name evidence="2" type="ORF">FNYG_09684</name>
</gene>
<dbReference type="Proteomes" id="UP000236664">
    <property type="component" value="Unassembled WGS sequence"/>
</dbReference>
<feature type="domain" description="Enoyl reductase (ER)" evidence="1">
    <location>
        <begin position="22"/>
        <end position="375"/>
    </location>
</feature>
<dbReference type="InterPro" id="IPR020843">
    <property type="entry name" value="ER"/>
</dbReference>
<protein>
    <recommendedName>
        <fullName evidence="1">Enoyl reductase (ER) domain-containing protein</fullName>
    </recommendedName>
</protein>
<dbReference type="PANTHER" id="PTHR43677">
    <property type="entry name" value="SHORT-CHAIN DEHYDROGENASE/REDUCTASE"/>
    <property type="match status" value="1"/>
</dbReference>
<dbReference type="InterPro" id="IPR013154">
    <property type="entry name" value="ADH-like_N"/>
</dbReference>
<dbReference type="InterPro" id="IPR013149">
    <property type="entry name" value="ADH-like_C"/>
</dbReference>
<evidence type="ECO:0000313" key="2">
    <source>
        <dbReference type="EMBL" id="PNP77071.1"/>
    </source>
</evidence>
<proteinExistence type="predicted"/>
<comment type="caution">
    <text evidence="2">The sequence shown here is derived from an EMBL/GenBank/DDBJ whole genome shotgun (WGS) entry which is preliminary data.</text>
</comment>
<dbReference type="Pfam" id="PF08240">
    <property type="entry name" value="ADH_N"/>
    <property type="match status" value="1"/>
</dbReference>
<dbReference type="AlphaFoldDB" id="A0A2K0W481"/>
<evidence type="ECO:0000313" key="3">
    <source>
        <dbReference type="Proteomes" id="UP000236664"/>
    </source>
</evidence>
<dbReference type="InterPro" id="IPR036291">
    <property type="entry name" value="NAD(P)-bd_dom_sf"/>
</dbReference>
<organism evidence="2 3">
    <name type="scientific">Gibberella nygamai</name>
    <name type="common">Bean root rot disease fungus</name>
    <name type="synonym">Fusarium nygamai</name>
    <dbReference type="NCBI Taxonomy" id="42673"/>
    <lineage>
        <taxon>Eukaryota</taxon>
        <taxon>Fungi</taxon>
        <taxon>Dikarya</taxon>
        <taxon>Ascomycota</taxon>
        <taxon>Pezizomycotina</taxon>
        <taxon>Sordariomycetes</taxon>
        <taxon>Hypocreomycetidae</taxon>
        <taxon>Hypocreales</taxon>
        <taxon>Nectriaceae</taxon>
        <taxon>Fusarium</taxon>
        <taxon>Fusarium fujikuroi species complex</taxon>
    </lineage>
</organism>
<dbReference type="SUPFAM" id="SSF51735">
    <property type="entry name" value="NAD(P)-binding Rossmann-fold domains"/>
    <property type="match status" value="1"/>
</dbReference>
<dbReference type="GO" id="GO:0005739">
    <property type="term" value="C:mitochondrion"/>
    <property type="evidence" value="ECO:0007669"/>
    <property type="project" value="TreeGrafter"/>
</dbReference>
<dbReference type="EMBL" id="MTQA01000132">
    <property type="protein sequence ID" value="PNP77071.1"/>
    <property type="molecule type" value="Genomic_DNA"/>
</dbReference>
<dbReference type="STRING" id="42673.A0A2K0W481"/>
<dbReference type="InterPro" id="IPR011032">
    <property type="entry name" value="GroES-like_sf"/>
</dbReference>